<dbReference type="PROSITE" id="PS50297">
    <property type="entry name" value="ANK_REP_REGION"/>
    <property type="match status" value="3"/>
</dbReference>
<protein>
    <submittedName>
        <fullName evidence="5">Ankyrin repeat</fullName>
    </submittedName>
</protein>
<feature type="region of interest" description="Disordered" evidence="4">
    <location>
        <begin position="505"/>
        <end position="565"/>
    </location>
</feature>
<keyword evidence="1" id="KW-0677">Repeat</keyword>
<evidence type="ECO:0000256" key="3">
    <source>
        <dbReference type="PROSITE-ProRule" id="PRU00023"/>
    </source>
</evidence>
<reference evidence="5 6" key="1">
    <citation type="submission" date="2020-05" db="EMBL/GenBank/DDBJ databases">
        <title>Identification and distribution of gene clusters putatively required for synthesis of sphingolipid metabolism inhibitors in phylogenetically diverse species of the filamentous fungus Fusarium.</title>
        <authorList>
            <person name="Kim H.-S."/>
            <person name="Busman M."/>
            <person name="Brown D.W."/>
            <person name="Divon H."/>
            <person name="Uhlig S."/>
            <person name="Proctor R.H."/>
        </authorList>
    </citation>
    <scope>NUCLEOTIDE SEQUENCE [LARGE SCALE GENOMIC DNA]</scope>
    <source>
        <strain evidence="5 6">NRRL 36939</strain>
    </source>
</reference>
<feature type="region of interest" description="Disordered" evidence="4">
    <location>
        <begin position="1"/>
        <end position="43"/>
    </location>
</feature>
<organism evidence="5 6">
    <name type="scientific">Fusarium pseudocircinatum</name>
    <dbReference type="NCBI Taxonomy" id="56676"/>
    <lineage>
        <taxon>Eukaryota</taxon>
        <taxon>Fungi</taxon>
        <taxon>Dikarya</taxon>
        <taxon>Ascomycota</taxon>
        <taxon>Pezizomycotina</taxon>
        <taxon>Sordariomycetes</taxon>
        <taxon>Hypocreomycetidae</taxon>
        <taxon>Hypocreales</taxon>
        <taxon>Nectriaceae</taxon>
        <taxon>Fusarium</taxon>
        <taxon>Fusarium fujikuroi species complex</taxon>
    </lineage>
</organism>
<feature type="compositionally biased region" description="Acidic residues" evidence="4">
    <location>
        <begin position="741"/>
        <end position="751"/>
    </location>
</feature>
<evidence type="ECO:0000256" key="1">
    <source>
        <dbReference type="ARBA" id="ARBA00022737"/>
    </source>
</evidence>
<comment type="caution">
    <text evidence="5">The sequence shown here is derived from an EMBL/GenBank/DDBJ whole genome shotgun (WGS) entry which is preliminary data.</text>
</comment>
<dbReference type="InterPro" id="IPR002110">
    <property type="entry name" value="Ankyrin_rpt"/>
</dbReference>
<gene>
    <name evidence="5" type="ORF">FPCIR_14374</name>
</gene>
<feature type="repeat" description="ANK" evidence="3">
    <location>
        <begin position="97"/>
        <end position="129"/>
    </location>
</feature>
<dbReference type="AlphaFoldDB" id="A0A8H5KGB1"/>
<dbReference type="PANTHER" id="PTHR24198:SF165">
    <property type="entry name" value="ANKYRIN REPEAT-CONTAINING PROTEIN-RELATED"/>
    <property type="match status" value="1"/>
</dbReference>
<keyword evidence="6" id="KW-1185">Reference proteome</keyword>
<dbReference type="PROSITE" id="PS50088">
    <property type="entry name" value="ANK_REPEAT"/>
    <property type="match status" value="3"/>
</dbReference>
<name>A0A8H5KGB1_9HYPO</name>
<dbReference type="EMBL" id="JAAOAS010000853">
    <property type="protein sequence ID" value="KAF5572118.1"/>
    <property type="molecule type" value="Genomic_DNA"/>
</dbReference>
<feature type="region of interest" description="Disordered" evidence="4">
    <location>
        <begin position="729"/>
        <end position="760"/>
    </location>
</feature>
<dbReference type="Proteomes" id="UP000546213">
    <property type="component" value="Unassembled WGS sequence"/>
</dbReference>
<feature type="compositionally biased region" description="Basic and acidic residues" evidence="4">
    <location>
        <begin position="544"/>
        <end position="564"/>
    </location>
</feature>
<evidence type="ECO:0000313" key="5">
    <source>
        <dbReference type="EMBL" id="KAF5572118.1"/>
    </source>
</evidence>
<dbReference type="SMART" id="SM00248">
    <property type="entry name" value="ANK"/>
    <property type="match status" value="5"/>
</dbReference>
<keyword evidence="2 3" id="KW-0040">ANK repeat</keyword>
<feature type="compositionally biased region" description="Basic and acidic residues" evidence="4">
    <location>
        <begin position="729"/>
        <end position="740"/>
    </location>
</feature>
<feature type="region of interest" description="Disordered" evidence="4">
    <location>
        <begin position="464"/>
        <end position="490"/>
    </location>
</feature>
<dbReference type="InterPro" id="IPR036770">
    <property type="entry name" value="Ankyrin_rpt-contain_sf"/>
</dbReference>
<dbReference type="PANTHER" id="PTHR24198">
    <property type="entry name" value="ANKYRIN REPEAT AND PROTEIN KINASE DOMAIN-CONTAINING PROTEIN"/>
    <property type="match status" value="1"/>
</dbReference>
<evidence type="ECO:0000256" key="2">
    <source>
        <dbReference type="ARBA" id="ARBA00023043"/>
    </source>
</evidence>
<evidence type="ECO:0000313" key="6">
    <source>
        <dbReference type="Proteomes" id="UP000546213"/>
    </source>
</evidence>
<accession>A0A8H5KGB1</accession>
<proteinExistence type="predicted"/>
<feature type="repeat" description="ANK" evidence="3">
    <location>
        <begin position="201"/>
        <end position="233"/>
    </location>
</feature>
<dbReference type="SUPFAM" id="SSF48403">
    <property type="entry name" value="Ankyrin repeat"/>
    <property type="match status" value="1"/>
</dbReference>
<dbReference type="OrthoDB" id="341259at2759"/>
<dbReference type="Gene3D" id="1.25.40.20">
    <property type="entry name" value="Ankyrin repeat-containing domain"/>
    <property type="match status" value="1"/>
</dbReference>
<feature type="compositionally biased region" description="Basic and acidic residues" evidence="4">
    <location>
        <begin position="524"/>
        <end position="537"/>
    </location>
</feature>
<evidence type="ECO:0000256" key="4">
    <source>
        <dbReference type="SAM" id="MobiDB-lite"/>
    </source>
</evidence>
<sequence>MSNENLARPASSDGEMAGIIPPLIRQTDGEPSDGMEKSNDESEMPNLAKELFELLENNFDDATGSEVLSDKLEKLKAANNDDNQFLKKLVTTTQEGCKTTLLHLAAEKGLKNVAKQLIKEGADVNAQDDAGNQPLHLACQAGNDEVANCLLDATNYEHKHNKDGRYPLHEACFLWNSLQLDTVRRLCGSSLSCINEKDEISGWTPINRAVYWGKEEIVDILLEENPRLDIEDSDKWTPLITAVREGYYGIFNKLVDHLNSKKQIDDRVDEDYKNAVDKKDDSGMTALMLLGDRLSEQSESFDEPQKSIDNMLKLRPDFNILNDDGQTALYYFLRFASSIQSTSKMDVPAKFLERIAGMGTEDTPFIQFKANKDAFDPLFDDSGVVKILESFAQALLKSCQKNKAIPDLLSWLALRPERHAFANHRVIKETEAYHKPQPGDLGKWAISSKQPGCLLNYVQAISQKEKSEQSRKEDRGRNGNDHASVKSQDVREHLKEWIKHLEEYEEKAAKPSGQSQGPKAYKQHSVEKSGGEEEQSKGSHKLPSKAEPKPGKGQRIEANDKGQRDPYYQDMEDIIDLFCAGKAPTFRESMEVSKLEGSMGEIMKEFYASIIQVRQEQNEVGIYTKCRTVHHVIHGNESLDTVQDIMKRWNGPESNLGDTSKEFTWIHLPSANMVWMHDMLKRISTKSNYKNEKFQELAFFLRASWVQIPDKEIPSRFMRPRYVEKMHAMDEHQDKEKEEEKKEEEESTDESTIDKDPRPRPAYSALYASIFAF</sequence>
<feature type="repeat" description="ANK" evidence="3">
    <location>
        <begin position="130"/>
        <end position="152"/>
    </location>
</feature>
<dbReference type="Pfam" id="PF12796">
    <property type="entry name" value="Ank_2"/>
    <property type="match status" value="1"/>
</dbReference>